<proteinExistence type="inferred from homology"/>
<evidence type="ECO:0000313" key="7">
    <source>
        <dbReference type="EMBL" id="ODV82127.1"/>
    </source>
</evidence>
<protein>
    <submittedName>
        <fullName evidence="7">Cyclophilin-like protein</fullName>
    </submittedName>
</protein>
<dbReference type="InterPro" id="IPR002130">
    <property type="entry name" value="Cyclophilin-type_PPIase_dom"/>
</dbReference>
<dbReference type="Pfam" id="PF00160">
    <property type="entry name" value="Pro_isomerase"/>
    <property type="match status" value="1"/>
</dbReference>
<dbReference type="PANTHER" id="PTHR45625:SF6">
    <property type="entry name" value="SPLICEOSOME-ASSOCIATED PROTEIN CWC27 HOMOLOG"/>
    <property type="match status" value="1"/>
</dbReference>
<dbReference type="Gene3D" id="2.40.100.10">
    <property type="entry name" value="Cyclophilin-like"/>
    <property type="match status" value="1"/>
</dbReference>
<feature type="compositionally biased region" description="Polar residues" evidence="5">
    <location>
        <begin position="292"/>
        <end position="305"/>
    </location>
</feature>
<reference evidence="8" key="1">
    <citation type="submission" date="2016-05" db="EMBL/GenBank/DDBJ databases">
        <title>Comparative genomics of biotechnologically important yeasts.</title>
        <authorList>
            <consortium name="DOE Joint Genome Institute"/>
            <person name="Riley R."/>
            <person name="Haridas S."/>
            <person name="Wolfe K.H."/>
            <person name="Lopes M.R."/>
            <person name="Hittinger C.T."/>
            <person name="Goker M."/>
            <person name="Salamov A."/>
            <person name="Wisecaver J."/>
            <person name="Long T.M."/>
            <person name="Aerts A.L."/>
            <person name="Barry K."/>
            <person name="Choi C."/>
            <person name="Clum A."/>
            <person name="Coughlan A.Y."/>
            <person name="Deshpande S."/>
            <person name="Douglass A.P."/>
            <person name="Hanson S.J."/>
            <person name="Klenk H.-P."/>
            <person name="Labutti K."/>
            <person name="Lapidus A."/>
            <person name="Lindquist E."/>
            <person name="Lipzen A."/>
            <person name="Meier-Kolthoff J.P."/>
            <person name="Ohm R.A."/>
            <person name="Otillar R.P."/>
            <person name="Pangilinan J."/>
            <person name="Peng Y."/>
            <person name="Rokas A."/>
            <person name="Rosa C.A."/>
            <person name="Scheuner C."/>
            <person name="Sibirny A.A."/>
            <person name="Slot J.C."/>
            <person name="Stielow J.B."/>
            <person name="Sun H."/>
            <person name="Kurtzman C.P."/>
            <person name="Blackwell M."/>
            <person name="Grigoriev I.V."/>
            <person name="Jeffries T.W."/>
        </authorList>
    </citation>
    <scope>NUCLEOTIDE SEQUENCE [LARGE SCALE GENOMIC DNA]</scope>
    <source>
        <strain evidence="8">NRRL Y-17324</strain>
    </source>
</reference>
<comment type="catalytic activity">
    <reaction evidence="1">
        <text>[protein]-peptidylproline (omega=180) = [protein]-peptidylproline (omega=0)</text>
        <dbReference type="Rhea" id="RHEA:16237"/>
        <dbReference type="Rhea" id="RHEA-COMP:10747"/>
        <dbReference type="Rhea" id="RHEA-COMP:10748"/>
        <dbReference type="ChEBI" id="CHEBI:83833"/>
        <dbReference type="ChEBI" id="CHEBI:83834"/>
        <dbReference type="EC" id="5.2.1.8"/>
    </reaction>
</comment>
<dbReference type="STRING" id="984487.A0A1E4SRR4"/>
<dbReference type="RefSeq" id="XP_020067249.1">
    <property type="nucleotide sequence ID" value="XM_020208870.1"/>
</dbReference>
<dbReference type="Proteomes" id="UP000094285">
    <property type="component" value="Unassembled WGS sequence"/>
</dbReference>
<evidence type="ECO:0000256" key="3">
    <source>
        <dbReference type="ARBA" id="ARBA00023242"/>
    </source>
</evidence>
<name>A0A1E4SRR4_9ASCO</name>
<dbReference type="InterPro" id="IPR029000">
    <property type="entry name" value="Cyclophilin-like_dom_sf"/>
</dbReference>
<evidence type="ECO:0000256" key="2">
    <source>
        <dbReference type="ARBA" id="ARBA00004123"/>
    </source>
</evidence>
<evidence type="ECO:0000259" key="6">
    <source>
        <dbReference type="PROSITE" id="PS50072"/>
    </source>
</evidence>
<dbReference type="GO" id="GO:0071013">
    <property type="term" value="C:catalytic step 2 spliceosome"/>
    <property type="evidence" value="ECO:0007669"/>
    <property type="project" value="TreeGrafter"/>
</dbReference>
<dbReference type="AlphaFoldDB" id="A0A1E4SRR4"/>
<evidence type="ECO:0000313" key="8">
    <source>
        <dbReference type="Proteomes" id="UP000094285"/>
    </source>
</evidence>
<dbReference type="GO" id="GO:0003755">
    <property type="term" value="F:peptidyl-prolyl cis-trans isomerase activity"/>
    <property type="evidence" value="ECO:0007669"/>
    <property type="project" value="UniProtKB-EC"/>
</dbReference>
<dbReference type="GeneID" id="30983006"/>
<dbReference type="OrthoDB" id="442970at2759"/>
<comment type="subcellular location">
    <subcellularLocation>
        <location evidence="2">Nucleus</location>
    </subcellularLocation>
</comment>
<dbReference type="EMBL" id="KV453909">
    <property type="protein sequence ID" value="ODV82127.1"/>
    <property type="molecule type" value="Genomic_DNA"/>
</dbReference>
<sequence>MSEPATTASLTITTTKGEIQLELWAKEVPETSRQFLQNCIDKKYHNQPFGTITSDLVQTTLSLVSYHLRNEYHSRIRFKKGLLAAARENENANHNHSVDEFFITLKQVPFHNRYIVFGRVVGESIYNVVKIGDSDMGESGPLYPAIITDVVVHESYFDLIPSVSAVVEEAEEPPKKKPKKTVLVKLAFEEDEDDEEDSHASFKMKSAHEVLNDKRLSRTAVVPEGTIEEKATQDKNKDEGKLPEVDNEKGTLPSHKEAINPDNAKYSQDITTIILDKQEVSEIGPSDEKSQAKTSQPAQLAQPSPDTKKLKPSREPYLDSDYDSNLDLSGDEHDSEAIHKHRFGR</sequence>
<evidence type="ECO:0000256" key="1">
    <source>
        <dbReference type="ARBA" id="ARBA00000971"/>
    </source>
</evidence>
<feature type="compositionally biased region" description="Basic and acidic residues" evidence="5">
    <location>
        <begin position="227"/>
        <end position="259"/>
    </location>
</feature>
<accession>A0A1E4SRR4</accession>
<feature type="compositionally biased region" description="Basic and acidic residues" evidence="5">
    <location>
        <begin position="276"/>
        <end position="291"/>
    </location>
</feature>
<keyword evidence="8" id="KW-1185">Reference proteome</keyword>
<dbReference type="PROSITE" id="PS50072">
    <property type="entry name" value="CSA_PPIASE_2"/>
    <property type="match status" value="1"/>
</dbReference>
<dbReference type="PANTHER" id="PTHR45625">
    <property type="entry name" value="PEPTIDYL-PROLYL CIS-TRANS ISOMERASE-RELATED"/>
    <property type="match status" value="1"/>
</dbReference>
<dbReference type="InterPro" id="IPR044666">
    <property type="entry name" value="Cyclophilin_A-like"/>
</dbReference>
<evidence type="ECO:0000256" key="5">
    <source>
        <dbReference type="SAM" id="MobiDB-lite"/>
    </source>
</evidence>
<dbReference type="SUPFAM" id="SSF50891">
    <property type="entry name" value="Cyclophilin-like"/>
    <property type="match status" value="1"/>
</dbReference>
<feature type="region of interest" description="Disordered" evidence="5">
    <location>
        <begin position="215"/>
        <end position="345"/>
    </location>
</feature>
<evidence type="ECO:0000256" key="4">
    <source>
        <dbReference type="ARBA" id="ARBA00038509"/>
    </source>
</evidence>
<feature type="compositionally biased region" description="Basic and acidic residues" evidence="5">
    <location>
        <begin position="306"/>
        <end position="317"/>
    </location>
</feature>
<keyword evidence="3" id="KW-0539">Nucleus</keyword>
<gene>
    <name evidence="7" type="ORF">CANTADRAFT_4158</name>
</gene>
<feature type="domain" description="PPIase cyclophilin-type" evidence="6">
    <location>
        <begin position="17"/>
        <end position="152"/>
    </location>
</feature>
<comment type="similarity">
    <text evidence="4">Belongs to the cyclophilin-type PPIase family. CWC27 subfamily.</text>
</comment>
<organism evidence="7 8">
    <name type="scientific">Suhomyces tanzawaensis NRRL Y-17324</name>
    <dbReference type="NCBI Taxonomy" id="984487"/>
    <lineage>
        <taxon>Eukaryota</taxon>
        <taxon>Fungi</taxon>
        <taxon>Dikarya</taxon>
        <taxon>Ascomycota</taxon>
        <taxon>Saccharomycotina</taxon>
        <taxon>Pichiomycetes</taxon>
        <taxon>Debaryomycetaceae</taxon>
        <taxon>Suhomyces</taxon>
    </lineage>
</organism>